<evidence type="ECO:0000313" key="1">
    <source>
        <dbReference type="EMBL" id="QHU00603.1"/>
    </source>
</evidence>
<accession>A0A6C0J5N3</accession>
<organism evidence="1">
    <name type="scientific">viral metagenome</name>
    <dbReference type="NCBI Taxonomy" id="1070528"/>
    <lineage>
        <taxon>unclassified sequences</taxon>
        <taxon>metagenomes</taxon>
        <taxon>organismal metagenomes</taxon>
    </lineage>
</organism>
<proteinExistence type="predicted"/>
<protein>
    <submittedName>
        <fullName evidence="1">Uncharacterized protein</fullName>
    </submittedName>
</protein>
<name>A0A6C0J5N3_9ZZZZ</name>
<reference evidence="1" key="1">
    <citation type="journal article" date="2020" name="Nature">
        <title>Giant virus diversity and host interactions through global metagenomics.</title>
        <authorList>
            <person name="Schulz F."/>
            <person name="Roux S."/>
            <person name="Paez-Espino D."/>
            <person name="Jungbluth S."/>
            <person name="Walsh D.A."/>
            <person name="Denef V.J."/>
            <person name="McMahon K.D."/>
            <person name="Konstantinidis K.T."/>
            <person name="Eloe-Fadrosh E.A."/>
            <person name="Kyrpides N.C."/>
            <person name="Woyke T."/>
        </authorList>
    </citation>
    <scope>NUCLEOTIDE SEQUENCE</scope>
    <source>
        <strain evidence="1">GVMAG-M-3300025860-20</strain>
    </source>
</reference>
<dbReference type="EMBL" id="MN740328">
    <property type="protein sequence ID" value="QHU00603.1"/>
    <property type="molecule type" value="Genomic_DNA"/>
</dbReference>
<dbReference type="AlphaFoldDB" id="A0A6C0J5N3"/>
<sequence>MCNRNLQLKVGLNIDTIPFSKEGDCVEGEIYYCDAKDALQWINIGYMNLCTVEIPNDAQTVKFKDKYRSDKIIICDTPVFFDEHKMWNDTDICKQMVKNDGQVLSFIKNQTDEICKLAVR</sequence>